<reference evidence="1 2" key="1">
    <citation type="submission" date="2024-10" db="EMBL/GenBank/DDBJ databases">
        <title>The Natural Products Discovery Center: Release of the First 8490 Sequenced Strains for Exploring Actinobacteria Biosynthetic Diversity.</title>
        <authorList>
            <person name="Kalkreuter E."/>
            <person name="Kautsar S.A."/>
            <person name="Yang D."/>
            <person name="Bader C.D."/>
            <person name="Teijaro C.N."/>
            <person name="Fluegel L."/>
            <person name="Davis C.M."/>
            <person name="Simpson J.R."/>
            <person name="Lauterbach L."/>
            <person name="Steele A.D."/>
            <person name="Gui C."/>
            <person name="Meng S."/>
            <person name="Li G."/>
            <person name="Viehrig K."/>
            <person name="Ye F."/>
            <person name="Su P."/>
            <person name="Kiefer A.F."/>
            <person name="Nichols A."/>
            <person name="Cepeda A.J."/>
            <person name="Yan W."/>
            <person name="Fan B."/>
            <person name="Jiang Y."/>
            <person name="Adhikari A."/>
            <person name="Zheng C.-J."/>
            <person name="Schuster L."/>
            <person name="Cowan T.M."/>
            <person name="Smanski M.J."/>
            <person name="Chevrette M.G."/>
            <person name="De Carvalho L.P.S."/>
            <person name="Shen B."/>
        </authorList>
    </citation>
    <scope>NUCLEOTIDE SEQUENCE [LARGE SCALE GENOMIC DNA]</scope>
    <source>
        <strain evidence="1 2">NPDC049639</strain>
    </source>
</reference>
<dbReference type="RefSeq" id="WP_398274864.1">
    <property type="nucleotide sequence ID" value="NZ_JBITLV010000001.1"/>
</dbReference>
<keyword evidence="2" id="KW-1185">Reference proteome</keyword>
<protein>
    <submittedName>
        <fullName evidence="1">Uncharacterized protein</fullName>
    </submittedName>
</protein>
<sequence>MDDARPAPEADPTKVTDDLLEALAGTLVRTVSDVVPGSTTASADLRLRVAQLREAVRERHPTDAAGPDVGHAERAELAVLGDGFVAAVHGWSIEDPEGGPVWARQRQQALEAARALHDGLRVHHAHERARAGPGAPGL</sequence>
<proteinExistence type="predicted"/>
<organism evidence="1 2">
    <name type="scientific">Spongisporangium articulatum</name>
    <dbReference type="NCBI Taxonomy" id="3362603"/>
    <lineage>
        <taxon>Bacteria</taxon>
        <taxon>Bacillati</taxon>
        <taxon>Actinomycetota</taxon>
        <taxon>Actinomycetes</taxon>
        <taxon>Kineosporiales</taxon>
        <taxon>Kineosporiaceae</taxon>
        <taxon>Spongisporangium</taxon>
    </lineage>
</organism>
<dbReference type="Proteomes" id="UP001612915">
    <property type="component" value="Unassembled WGS sequence"/>
</dbReference>
<accession>A0ABW8AJ17</accession>
<gene>
    <name evidence="1" type="ORF">ACIB24_02840</name>
</gene>
<evidence type="ECO:0000313" key="2">
    <source>
        <dbReference type="Proteomes" id="UP001612915"/>
    </source>
</evidence>
<evidence type="ECO:0000313" key="1">
    <source>
        <dbReference type="EMBL" id="MFI7585997.1"/>
    </source>
</evidence>
<dbReference type="EMBL" id="JBITLV010000001">
    <property type="protein sequence ID" value="MFI7585997.1"/>
    <property type="molecule type" value="Genomic_DNA"/>
</dbReference>
<name>A0ABW8AJ17_9ACTN</name>
<comment type="caution">
    <text evidence="1">The sequence shown here is derived from an EMBL/GenBank/DDBJ whole genome shotgun (WGS) entry which is preliminary data.</text>
</comment>